<dbReference type="HOGENOM" id="CLU_077108_0_0_9"/>
<sequence>MKKGIKMDTTLVVLAAGIGSRYKAGIKQLAKMDTNGYTIIDYSIFDAIEAGFNKVVFIIRKDIEKDFKEVIGSRIEKFIKVEYAYQELTLPGDFVSPTTRKKPWGTVHAVLATKGLVNEPFLVINADDYYGKGVFIDLRNFLLKTPAEKEGRLQVAMAGYKLKNTLSDNGTVTRGVSVGNSENKLVNIIETHEIKYNKEDGTFSSKEKLAPDLLNLESLVSMNLWASFPKFIDLAEKHFVTYLEKNKNNLETCEYVLPDMIGEWIKEDLADITIIPTNEKWIGITYREDLEPAQEAFRQMFAENTYPRDIWSEK</sequence>
<proteinExistence type="predicted"/>
<dbReference type="STRING" id="525254.HMPREF0072_1102"/>
<protein>
    <recommendedName>
        <fullName evidence="1">Nucleotidyl transferase domain-containing protein</fullName>
    </recommendedName>
</protein>
<evidence type="ECO:0000259" key="1">
    <source>
        <dbReference type="Pfam" id="PF00483"/>
    </source>
</evidence>
<dbReference type="InterPro" id="IPR005835">
    <property type="entry name" value="NTP_transferase_dom"/>
</dbReference>
<dbReference type="SUPFAM" id="SSF53448">
    <property type="entry name" value="Nucleotide-diphospho-sugar transferases"/>
    <property type="match status" value="1"/>
</dbReference>
<dbReference type="eggNOG" id="COG1208">
    <property type="taxonomic scope" value="Bacteria"/>
</dbReference>
<dbReference type="AlphaFoldDB" id="C2BFI2"/>
<gene>
    <name evidence="2" type="ORF">HMPREF0072_1102</name>
</gene>
<keyword evidence="3" id="KW-1185">Reference proteome</keyword>
<name>C2BFI2_9FIRM</name>
<dbReference type="Gene3D" id="3.90.550.10">
    <property type="entry name" value="Spore Coat Polysaccharide Biosynthesis Protein SpsA, Chain A"/>
    <property type="match status" value="1"/>
</dbReference>
<dbReference type="Proteomes" id="UP000005984">
    <property type="component" value="Unassembled WGS sequence"/>
</dbReference>
<dbReference type="EMBL" id="ABYO01000196">
    <property type="protein sequence ID" value="EEI86269.1"/>
    <property type="molecule type" value="Genomic_DNA"/>
</dbReference>
<accession>C2BFI2</accession>
<comment type="caution">
    <text evidence="2">The sequence shown here is derived from an EMBL/GenBank/DDBJ whole genome shotgun (WGS) entry which is preliminary data.</text>
</comment>
<feature type="domain" description="Nucleotidyl transferase" evidence="1">
    <location>
        <begin position="12"/>
        <end position="175"/>
    </location>
</feature>
<evidence type="ECO:0000313" key="3">
    <source>
        <dbReference type="Proteomes" id="UP000005984"/>
    </source>
</evidence>
<reference evidence="2 3" key="1">
    <citation type="submission" date="2008-10" db="EMBL/GenBank/DDBJ databases">
        <authorList>
            <person name="Qin X."/>
            <person name="Bachman B."/>
            <person name="Battles P."/>
            <person name="Bell A."/>
            <person name="Bess C."/>
            <person name="Bickham C."/>
            <person name="Chaboub L."/>
            <person name="Chen D."/>
            <person name="Coyle M."/>
            <person name="Deiros D.R."/>
            <person name="Dinh H."/>
            <person name="Forbes L."/>
            <person name="Fowler G."/>
            <person name="Francisco L."/>
            <person name="Fu Q."/>
            <person name="Gubbala S."/>
            <person name="Hale W."/>
            <person name="Han Y."/>
            <person name="Hemphill L."/>
            <person name="Highlander S.K."/>
            <person name="Hirani K."/>
            <person name="Hogues M."/>
            <person name="Jackson L."/>
            <person name="Jakkamsetti A."/>
            <person name="Javaid M."/>
            <person name="Jiang H."/>
            <person name="Korchina V."/>
            <person name="Kovar C."/>
            <person name="Lara F."/>
            <person name="Lee S."/>
            <person name="Mata R."/>
            <person name="Mathew T."/>
            <person name="Moen C."/>
            <person name="Morales K."/>
            <person name="Munidasa M."/>
            <person name="Nazareth L."/>
            <person name="Ngo R."/>
            <person name="Nguyen L."/>
            <person name="Okwuonu G."/>
            <person name="Ongeri F."/>
            <person name="Patil S."/>
            <person name="Petrosino J."/>
            <person name="Pham C."/>
            <person name="Pham P."/>
            <person name="Pu L.-L."/>
            <person name="Puazo M."/>
            <person name="Raj R."/>
            <person name="Reid J."/>
            <person name="Rouhana J."/>
            <person name="Saada N."/>
            <person name="Shang Y."/>
            <person name="Simmons D."/>
            <person name="Thornton R."/>
            <person name="Warren J."/>
            <person name="Weissenberger G."/>
            <person name="Zhang J."/>
            <person name="Zhang L."/>
            <person name="Zhou C."/>
            <person name="Zhu D."/>
            <person name="Muzny D."/>
            <person name="Worley K."/>
            <person name="Gibbs R."/>
        </authorList>
    </citation>
    <scope>NUCLEOTIDE SEQUENCE [LARGE SCALE GENOMIC DNA]</scope>
    <source>
        <strain evidence="2 3">ATCC 51172</strain>
    </source>
</reference>
<evidence type="ECO:0000313" key="2">
    <source>
        <dbReference type="EMBL" id="EEI86269.1"/>
    </source>
</evidence>
<dbReference type="InterPro" id="IPR029044">
    <property type="entry name" value="Nucleotide-diphossugar_trans"/>
</dbReference>
<dbReference type="Pfam" id="PF00483">
    <property type="entry name" value="NTP_transferase"/>
    <property type="match status" value="1"/>
</dbReference>
<organism evidence="2 3">
    <name type="scientific">Anaerococcus lactolyticus ATCC 51172</name>
    <dbReference type="NCBI Taxonomy" id="525254"/>
    <lineage>
        <taxon>Bacteria</taxon>
        <taxon>Bacillati</taxon>
        <taxon>Bacillota</taxon>
        <taxon>Tissierellia</taxon>
        <taxon>Tissierellales</taxon>
        <taxon>Peptoniphilaceae</taxon>
        <taxon>Anaerococcus</taxon>
    </lineage>
</organism>